<dbReference type="RefSeq" id="WP_212216550.1">
    <property type="nucleotide sequence ID" value="NZ_JAGUCO010000009.1"/>
</dbReference>
<evidence type="ECO:0000259" key="2">
    <source>
        <dbReference type="Pfam" id="PF17517"/>
    </source>
</evidence>
<protein>
    <submittedName>
        <fullName evidence="3">T9SS type B sorting domain-containing protein</fullName>
    </submittedName>
</protein>
<evidence type="ECO:0000256" key="1">
    <source>
        <dbReference type="SAM" id="SignalP"/>
    </source>
</evidence>
<dbReference type="Pfam" id="PF13585">
    <property type="entry name" value="CHU_C"/>
    <property type="match status" value="1"/>
</dbReference>
<feature type="chain" id="PRO_5046115522" evidence="1">
    <location>
        <begin position="24"/>
        <end position="2323"/>
    </location>
</feature>
<dbReference type="Pfam" id="PF17517">
    <property type="entry name" value="IgGFc_binding"/>
    <property type="match status" value="1"/>
</dbReference>
<keyword evidence="4" id="KW-1185">Reference proteome</keyword>
<reference evidence="3 4" key="1">
    <citation type="journal article" date="2015" name="Int. J. Syst. Evol. Microbiol.">
        <title>Carboxylicivirga linearis sp. nov., isolated from a sea cucumber culture pond.</title>
        <authorList>
            <person name="Wang F.Q."/>
            <person name="Zhou Y.X."/>
            <person name="Lin X.Z."/>
            <person name="Chen G.J."/>
            <person name="Du Z.J."/>
        </authorList>
    </citation>
    <scope>NUCLEOTIDE SEQUENCE [LARGE SCALE GENOMIC DNA]</scope>
    <source>
        <strain evidence="3 4">FB218</strain>
    </source>
</reference>
<proteinExistence type="predicted"/>
<dbReference type="NCBIfam" id="TIGR04131">
    <property type="entry name" value="Bac_Flav_CTERM"/>
    <property type="match status" value="1"/>
</dbReference>
<dbReference type="InterPro" id="IPR035234">
    <property type="entry name" value="IgGFc-bd_N"/>
</dbReference>
<comment type="caution">
    <text evidence="3">The sequence shown here is derived from an EMBL/GenBank/DDBJ whole genome shotgun (WGS) entry which is preliminary data.</text>
</comment>
<dbReference type="InterPro" id="IPR026341">
    <property type="entry name" value="T9SS_type_B"/>
</dbReference>
<feature type="signal peptide" evidence="1">
    <location>
        <begin position="1"/>
        <end position="23"/>
    </location>
</feature>
<dbReference type="EMBL" id="JAGUCO010000009">
    <property type="protein sequence ID" value="MBS2099310.1"/>
    <property type="molecule type" value="Genomic_DNA"/>
</dbReference>
<evidence type="ECO:0000313" key="3">
    <source>
        <dbReference type="EMBL" id="MBS2099310.1"/>
    </source>
</evidence>
<sequence>MRKDLLTRLLSLFLLCISFSVNAQVGREFWFVAPDVTDRHGDEPLLMRVTTFDNPATVTITMPANTGFSTISFNVPANSQYSQLLNKNDIENAPANSVNNKGIHIQSTEDVTIYYEVANDGNPDKFTLKCDNALGLDFMVPSQNVYGNYSSYGGDANEKADIVATEDNTVVTITPAIDVTGHQAGVPYDITLNRGQTYSIECRDIAPSAALAGTRIKSTKRIAVTISDDSINERSHPHDLIGDQLIPISVIGDTYMAVNTSKAPNSKNNQNTVQKVFIMAIEDNTHVYINNTTDASITLMAGETVDIDITEHALFIKASKRVYAYQVTGLVNVTSGKQNANELGSAVLPSLTCTGSRVVAITRIFNRDFWVNLVAKRSIINDFVLKDNNGNVINDLKPPKFQWTPVNVQGLDNGQDVWMTCAANLDDLTTGTTYTIENTKGIFHLSVLDENDPTAPNSPGSVSYGYFSSYNSFYVEGPSQACYGNQIQLQAKEGMVSYDWFSSIDGPLDAFQNQSSIMVSESGKYWVEVSDNLGCPQVDTLDVDFIAPDIDLGNDTTVCPGETVDLSVTTGYASYNWSTGDTGTSIQVIPVDGSTTTVSIEVTDDMGCMANDTVGLSTFDVPEIILDTQNVCEGSAVTITSDFERYEWTFNGTVINADPTQNYIIPQNSGDYTITAWTADGCSVTQTVTITILDLPSFTLEDAFICENNSYTFNGPTGDYTYLWTDELNNTSQNISFVTAAEGVYTLEVTDTNGCTAQQSATLQFVAPLPLNLLVDNAQCQGATISIENANNYSSYNWKFNNGITEEDLVNQNPDDQYTISNAGDSESGIYKVIATDLNGCSVKDSVSLSFTEPQQPTLSLNQDLCEGGTATILASGGLQNYRWFFQGTELNNFAGQQSITVSQPGEYVVEGTSASCIVSTSINVIQYGLPEVVLSDDVSFCPGGEASVSIVNFVKSSDGTNLDYLYWNNETDRKLTDWQVAEYTTGTAGTYSVTVVDQHGCTATDDVVVTENTPTPFDLGAPVAGCENVGVVLSNPISDSQSQEWYQVVNANDIFIGNQNDYTAIQSGTYKLTILDANGCESVDSVDVVINQTPSFSLTNVEACPGETFTVNGPNGYSSYSWSDGTTEVSAIQNFTTVVAGSYTLEVTDNNGCSATESVVLSNYSPIAVDLGPDREECAGIDLILSASDSHSNYTWYFNGAPLATPMPQEHILSIINGDVADNGIYKVIAEDTNGCEVVDSVDVEFRNVPNIAVVQTEDLCDGAEVELRASDRYDTYEWRFENNPLPQYDDELSIRINQEGRYTVIASILGCVKTNQIDVEKNGLPSISLAGDNSFCAGDSAAIIVTAFNPASNEGQFAYLYWNGNSNDRINDWQSAEFITNLAGTYSVTAVDELGCEVTESVDVDENSPSNVNLSDRSACSNDGALLQNPVNNAQSQSWYQTISGNDILVATSADYLAMQSGTYKLQVVDENGCESEDDLNVVINQTPEFSLNDAEECFGVAHTFNGPAGYSYTWNTGATSQDFETTNSGTYTLTITDANNCSASASATLIYLMPLAIDLGPDVEECAETNITLAVTSSHTGFNWYFNDGSGSEVNLGNPFDDYIINNAQTGNSGVYRVEANDSNGCSVEDKVSVEVYDIVDPQLELSNYLCQDGTAKIIASAGYDSYEWFYNGRSMTLPIDQNVVDISEAGFYALQTSYKKCVRQNDIGVDVYGLPEVQLPDVFSLCDGASKTLSVENYTPASSANEFSYLYWNNDDTKRFTDWTLVGYEVRDEGRYYVTAVDTLGCMASDSVDVNFFNSAELELTGPFEACNSIGVLLENPLSSALSYTWNRIEYGNEITVASDENYLATQSGTYRLNLTDENGCETTDETVVTIRPNPTLDLGTDKEICEGDYLAAITSGDYASYMWNDDPSLNTDQLYVNASGLYKLEVANEFGCIAVDSVLISVVSMPQISLTDKLSCSFAIDTLIATDQAIYSYLWSTGETTNQIIVDKEGTYSVTVSSGNGCDATAEASVVWRSSPKVTLGDDEYTCPIDGMPMLTAEGGPFDSYLWQDGTRGSSTVANQVDTVNWVLVTDEFGCTGYDTKTVKLYPEPELELLNDSAVCQFDSLGIALDTDLYVIGWSTGQTDYDIWLKEAGQYWVSVSDGCHIVNDTMQLVVNPTPIVARLDTSIYAQVVMYAEGGTEPYLYAMNDGIPGESNVFSNLDNGDYILCVEDANGCLAADTISINDNLDLEVPKFFTPNDDGYNDTWEIGGLDRLPDSEIIIYDRFGKLLIRYKASDPGWNGKYLGKPVRSDDYWYVIELIPTGKNLKGNLTLKR</sequence>
<gene>
    <name evidence="3" type="ORF">KEM10_13535</name>
</gene>
<name>A0ABS5JWL9_9BACT</name>
<evidence type="ECO:0000313" key="4">
    <source>
        <dbReference type="Proteomes" id="UP000708576"/>
    </source>
</evidence>
<keyword evidence="1" id="KW-0732">Signal</keyword>
<feature type="domain" description="IgGFc-binding protein N-terminal" evidence="2">
    <location>
        <begin position="132"/>
        <end position="408"/>
    </location>
</feature>
<organism evidence="3 4">
    <name type="scientific">Carboxylicivirga linearis</name>
    <dbReference type="NCBI Taxonomy" id="1628157"/>
    <lineage>
        <taxon>Bacteria</taxon>
        <taxon>Pseudomonadati</taxon>
        <taxon>Bacteroidota</taxon>
        <taxon>Bacteroidia</taxon>
        <taxon>Marinilabiliales</taxon>
        <taxon>Marinilabiliaceae</taxon>
        <taxon>Carboxylicivirga</taxon>
    </lineage>
</organism>
<dbReference type="Proteomes" id="UP000708576">
    <property type="component" value="Unassembled WGS sequence"/>
</dbReference>
<dbReference type="Gene3D" id="2.60.40.10">
    <property type="entry name" value="Immunoglobulins"/>
    <property type="match status" value="4"/>
</dbReference>
<dbReference type="InterPro" id="IPR013783">
    <property type="entry name" value="Ig-like_fold"/>
</dbReference>
<accession>A0ABS5JWL9</accession>